<evidence type="ECO:0000313" key="2">
    <source>
        <dbReference type="Proteomes" id="UP000561045"/>
    </source>
</evidence>
<organism evidence="1 2">
    <name type="scientific">Niveibacterium umoris</name>
    <dbReference type="NCBI Taxonomy" id="1193620"/>
    <lineage>
        <taxon>Bacteria</taxon>
        <taxon>Pseudomonadati</taxon>
        <taxon>Pseudomonadota</taxon>
        <taxon>Betaproteobacteria</taxon>
        <taxon>Rhodocyclales</taxon>
        <taxon>Rhodocyclaceae</taxon>
        <taxon>Niveibacterium</taxon>
    </lineage>
</organism>
<proteinExistence type="predicted"/>
<accession>A0A840BN10</accession>
<dbReference type="Proteomes" id="UP000561045">
    <property type="component" value="Unassembled WGS sequence"/>
</dbReference>
<protein>
    <submittedName>
        <fullName evidence="1">Uncharacterized protein</fullName>
    </submittedName>
</protein>
<dbReference type="RefSeq" id="WP_221229640.1">
    <property type="nucleotide sequence ID" value="NZ_JACIET010000003.1"/>
</dbReference>
<reference evidence="1 2" key="1">
    <citation type="submission" date="2020-08" db="EMBL/GenBank/DDBJ databases">
        <title>Genomic Encyclopedia of Type Strains, Phase IV (KMG-IV): sequencing the most valuable type-strain genomes for metagenomic binning, comparative biology and taxonomic classification.</title>
        <authorList>
            <person name="Goeker M."/>
        </authorList>
    </citation>
    <scope>NUCLEOTIDE SEQUENCE [LARGE SCALE GENOMIC DNA]</scope>
    <source>
        <strain evidence="1 2">DSM 106739</strain>
    </source>
</reference>
<gene>
    <name evidence="1" type="ORF">GGR36_004011</name>
</gene>
<dbReference type="EMBL" id="JACIET010000003">
    <property type="protein sequence ID" value="MBB4014655.1"/>
    <property type="molecule type" value="Genomic_DNA"/>
</dbReference>
<evidence type="ECO:0000313" key="1">
    <source>
        <dbReference type="EMBL" id="MBB4014655.1"/>
    </source>
</evidence>
<name>A0A840BN10_9RHOO</name>
<sequence length="63" mass="6762">MGMHIVSKDISDAETLLNQGRLSDMYSLLASKGDRYAELANGVAKGDTLAGQTALNCMKQTAW</sequence>
<comment type="caution">
    <text evidence="1">The sequence shown here is derived from an EMBL/GenBank/DDBJ whole genome shotgun (WGS) entry which is preliminary data.</text>
</comment>
<dbReference type="AlphaFoldDB" id="A0A840BN10"/>
<keyword evidence="2" id="KW-1185">Reference proteome</keyword>